<dbReference type="InterPro" id="IPR001304">
    <property type="entry name" value="C-type_lectin-like"/>
</dbReference>
<dbReference type="AlphaFoldDB" id="A0A3Q3GRX6"/>
<dbReference type="Proteomes" id="UP000261660">
    <property type="component" value="Unplaced"/>
</dbReference>
<dbReference type="Gene3D" id="3.10.100.10">
    <property type="entry name" value="Mannose-Binding Protein A, subunit A"/>
    <property type="match status" value="1"/>
</dbReference>
<accession>A0A3Q3GRX6</accession>
<name>A0A3Q3GRX6_9LABR</name>
<dbReference type="Ensembl" id="ENSLBET00000035524.1">
    <property type="protein sequence ID" value="ENSLBEP00000034044.1"/>
    <property type="gene ID" value="ENSLBEG00000025633.1"/>
</dbReference>
<feature type="domain" description="C-type lectin" evidence="2">
    <location>
        <begin position="40"/>
        <end position="159"/>
    </location>
</feature>
<keyword evidence="4" id="KW-1185">Reference proteome</keyword>
<proteinExistence type="predicted"/>
<dbReference type="PANTHER" id="PTHR22803">
    <property type="entry name" value="MANNOSE, PHOSPHOLIPASE, LECTIN RECEPTOR RELATED"/>
    <property type="match status" value="1"/>
</dbReference>
<evidence type="ECO:0000256" key="1">
    <source>
        <dbReference type="SAM" id="SignalP"/>
    </source>
</evidence>
<feature type="signal peptide" evidence="1">
    <location>
        <begin position="1"/>
        <end position="19"/>
    </location>
</feature>
<feature type="chain" id="PRO_5018785570" evidence="1">
    <location>
        <begin position="20"/>
        <end position="162"/>
    </location>
</feature>
<organism evidence="3 4">
    <name type="scientific">Labrus bergylta</name>
    <name type="common">ballan wrasse</name>
    <dbReference type="NCBI Taxonomy" id="56723"/>
    <lineage>
        <taxon>Eukaryota</taxon>
        <taxon>Metazoa</taxon>
        <taxon>Chordata</taxon>
        <taxon>Craniata</taxon>
        <taxon>Vertebrata</taxon>
        <taxon>Euteleostomi</taxon>
        <taxon>Actinopterygii</taxon>
        <taxon>Neopterygii</taxon>
        <taxon>Teleostei</taxon>
        <taxon>Neoteleostei</taxon>
        <taxon>Acanthomorphata</taxon>
        <taxon>Eupercaria</taxon>
        <taxon>Labriformes</taxon>
        <taxon>Labridae</taxon>
        <taxon>Labrus</taxon>
    </lineage>
</organism>
<dbReference type="InParanoid" id="A0A3Q3GRX6"/>
<protein>
    <submittedName>
        <fullName evidence="3">Galactose-specific lectin nattectin-like</fullName>
    </submittedName>
</protein>
<dbReference type="PRINTS" id="PR01504">
    <property type="entry name" value="PNCREATITSAP"/>
</dbReference>
<keyword evidence="1" id="KW-0732">Signal</keyword>
<dbReference type="InterPro" id="IPR050111">
    <property type="entry name" value="C-type_lectin/snaclec_domain"/>
</dbReference>
<dbReference type="InterPro" id="IPR016186">
    <property type="entry name" value="C-type_lectin-like/link_sf"/>
</dbReference>
<dbReference type="InterPro" id="IPR016187">
    <property type="entry name" value="CTDL_fold"/>
</dbReference>
<dbReference type="FunCoup" id="A0A3Q3GRX6">
    <property type="interactions" value="858"/>
</dbReference>
<evidence type="ECO:0000259" key="2">
    <source>
        <dbReference type="PROSITE" id="PS50041"/>
    </source>
</evidence>
<dbReference type="CDD" id="cd00037">
    <property type="entry name" value="CLECT"/>
    <property type="match status" value="1"/>
</dbReference>
<evidence type="ECO:0000313" key="3">
    <source>
        <dbReference type="Ensembl" id="ENSLBEP00000034044.1"/>
    </source>
</evidence>
<sequence length="162" mass="18453">MVSGLKLIPLLCLTSGLWAAVVYGNHSGSCKTCPSGWTQFDGSCYMFHFRDMDWADAERYCTTVGGNLASVHNKEEYTFLKTTLQAVAGKQLAVWLGGYDAVKEGVWLWSDGTFFDFKLWFKGEPNNYTGHENCMEMNFRGREYVNDSNCNVKRSFFCEKRL</sequence>
<evidence type="ECO:0000313" key="4">
    <source>
        <dbReference type="Proteomes" id="UP000261660"/>
    </source>
</evidence>
<reference evidence="3" key="2">
    <citation type="submission" date="2025-09" db="UniProtKB">
        <authorList>
            <consortium name="Ensembl"/>
        </authorList>
    </citation>
    <scope>IDENTIFICATION</scope>
</reference>
<dbReference type="STRING" id="56723.ENSLBEP00000034044"/>
<dbReference type="PROSITE" id="PS50041">
    <property type="entry name" value="C_TYPE_LECTIN_2"/>
    <property type="match status" value="1"/>
</dbReference>
<dbReference type="SUPFAM" id="SSF56436">
    <property type="entry name" value="C-type lectin-like"/>
    <property type="match status" value="1"/>
</dbReference>
<reference evidence="3" key="1">
    <citation type="submission" date="2025-08" db="UniProtKB">
        <authorList>
            <consortium name="Ensembl"/>
        </authorList>
    </citation>
    <scope>IDENTIFICATION</scope>
</reference>
<dbReference type="Pfam" id="PF00059">
    <property type="entry name" value="Lectin_C"/>
    <property type="match status" value="1"/>
</dbReference>
<dbReference type="SMART" id="SM00034">
    <property type="entry name" value="CLECT"/>
    <property type="match status" value="1"/>
</dbReference>
<dbReference type="GeneTree" id="ENSGT00940000162818"/>